<dbReference type="InterPro" id="IPR020845">
    <property type="entry name" value="AMP-binding_CS"/>
</dbReference>
<dbReference type="SUPFAM" id="SSF47336">
    <property type="entry name" value="ACP-like"/>
    <property type="match status" value="1"/>
</dbReference>
<dbReference type="InterPro" id="IPR036736">
    <property type="entry name" value="ACP-like_sf"/>
</dbReference>
<evidence type="ECO:0000313" key="4">
    <source>
        <dbReference type="EMBL" id="CAD7085107.1"/>
    </source>
</evidence>
<dbReference type="InterPro" id="IPR009081">
    <property type="entry name" value="PP-bd_ACP"/>
</dbReference>
<dbReference type="FunFam" id="3.40.50.12780:FF:000038">
    <property type="entry name" value="Ebony protein"/>
    <property type="match status" value="1"/>
</dbReference>
<evidence type="ECO:0000259" key="3">
    <source>
        <dbReference type="PROSITE" id="PS50075"/>
    </source>
</evidence>
<dbReference type="OrthoDB" id="416786at2759"/>
<dbReference type="InParanoid" id="A0A7R8UQD3"/>
<dbReference type="InterPro" id="IPR045851">
    <property type="entry name" value="AMP-bd_C_sf"/>
</dbReference>
<proteinExistence type="predicted"/>
<reference evidence="4 5" key="1">
    <citation type="submission" date="2020-11" db="EMBL/GenBank/DDBJ databases">
        <authorList>
            <person name="Wallbank WR R."/>
            <person name="Pardo Diaz C."/>
            <person name="Kozak K."/>
            <person name="Martin S."/>
            <person name="Jiggins C."/>
            <person name="Moest M."/>
            <person name="Warren A I."/>
            <person name="Generalovic N T."/>
            <person name="Byers J.R.P. K."/>
            <person name="Montejo-Kovacevich G."/>
            <person name="Yen C E."/>
        </authorList>
    </citation>
    <scope>NUCLEOTIDE SEQUENCE [LARGE SCALE GENOMIC DNA]</scope>
</reference>
<dbReference type="Gene3D" id="1.10.1200.10">
    <property type="entry name" value="ACP-like"/>
    <property type="match status" value="1"/>
</dbReference>
<dbReference type="FunFam" id="3.30.300.30:FF:000030">
    <property type="entry name" value="Mutant e4 ebony"/>
    <property type="match status" value="1"/>
</dbReference>
<feature type="domain" description="Carrier" evidence="3">
    <location>
        <begin position="565"/>
        <end position="642"/>
    </location>
</feature>
<dbReference type="CDD" id="cd05930">
    <property type="entry name" value="A_NRPS"/>
    <property type="match status" value="1"/>
</dbReference>
<dbReference type="PANTHER" id="PTHR44845:SF6">
    <property type="entry name" value="BETA-ALANINE-ACTIVATING ENZYME"/>
    <property type="match status" value="1"/>
</dbReference>
<dbReference type="PANTHER" id="PTHR44845">
    <property type="entry name" value="CARRIER DOMAIN-CONTAINING PROTEIN"/>
    <property type="match status" value="1"/>
</dbReference>
<evidence type="ECO:0000256" key="1">
    <source>
        <dbReference type="ARBA" id="ARBA00022450"/>
    </source>
</evidence>
<dbReference type="Pfam" id="PF00550">
    <property type="entry name" value="PP-binding"/>
    <property type="match status" value="1"/>
</dbReference>
<evidence type="ECO:0000313" key="5">
    <source>
        <dbReference type="Proteomes" id="UP000594454"/>
    </source>
</evidence>
<dbReference type="OMA" id="FMMGTAE"/>
<dbReference type="EMBL" id="LR899011">
    <property type="protein sequence ID" value="CAD7085107.1"/>
    <property type="molecule type" value="Genomic_DNA"/>
</dbReference>
<dbReference type="PROSITE" id="PS50075">
    <property type="entry name" value="CARRIER"/>
    <property type="match status" value="1"/>
</dbReference>
<dbReference type="InterPro" id="IPR000873">
    <property type="entry name" value="AMP-dep_synth/lig_dom"/>
</dbReference>
<dbReference type="FunCoup" id="A0A7R8UQD3">
    <property type="interactions" value="26"/>
</dbReference>
<dbReference type="Gene3D" id="3.30.300.30">
    <property type="match status" value="1"/>
</dbReference>
<dbReference type="PROSITE" id="PS00455">
    <property type="entry name" value="AMP_BINDING"/>
    <property type="match status" value="1"/>
</dbReference>
<protein>
    <recommendedName>
        <fullName evidence="3">Carrier domain-containing protein</fullName>
    </recommendedName>
</protein>
<dbReference type="InterPro" id="IPR042099">
    <property type="entry name" value="ANL_N_sf"/>
</dbReference>
<dbReference type="Proteomes" id="UP000594454">
    <property type="component" value="Chromosome 3"/>
</dbReference>
<dbReference type="SUPFAM" id="SSF56801">
    <property type="entry name" value="Acetyl-CoA synthetase-like"/>
    <property type="match status" value="1"/>
</dbReference>
<dbReference type="Gene3D" id="3.40.630.30">
    <property type="match status" value="1"/>
</dbReference>
<accession>A0A7R8UQD3</accession>
<keyword evidence="1" id="KW-0596">Phosphopantetheine</keyword>
<evidence type="ECO:0000256" key="2">
    <source>
        <dbReference type="ARBA" id="ARBA00022553"/>
    </source>
</evidence>
<dbReference type="AlphaFoldDB" id="A0A7R8UQD3"/>
<name>A0A7R8UQD3_HERIL</name>
<dbReference type="Pfam" id="PF00501">
    <property type="entry name" value="AMP-binding"/>
    <property type="match status" value="1"/>
</dbReference>
<dbReference type="FunFam" id="3.40.630.30:FF:000088">
    <property type="entry name" value="Ebony protein"/>
    <property type="match status" value="1"/>
</dbReference>
<sequence>MGSLPQLSIVKGVQRELIPKKLHKLFESNLESCKNKTALSFIENINLDPTEIDYTTLNENANQIARLIISQAKQHELKPNQDGDWIVSVCMQPTEKLVTILLAIWKSGAAYLPMDPSFPANRMQHIRKEAQPFLIICDDDVDGQQFEPTITLTVEECFDKRLEFANSNIDSSELFNSTENDLAIVLYTSGSTGVPKGVRLPHAVILNRLQWQWNQFPYSATEKTGCFKTALTFVDSVSEIWGPLLNGMRLIIVPKAITKDPEQLVDVLDLYKIERLVLVPTLLRSLLMYLSMTTKPNALKGLKSWICSGEPLALSLAKEFYHYFEEGKQCLYNFYGSTEVMGDVTYFACESSKQLNSLERIPIGYPVDNTVVYLLDAELRPVKTGEIGEIYVSGLNLADGYVNGRDPHRFLKNPLAVDTDYSRLYQTGDFGSLNKGVIMFEGRTDSQIKIRGHRVDLSEVEKILLTIDAIDKAIVLCYNAGEIDQALLAFITMKRGERCYCGLDIESLLKSKLTDYMIPHVIVMESIPLLVNGKVDRQYLLKTYAESNNNNNSTEIEVDYAAVPENLMNVARDLFEIVGQVIGRSARTKLSVSSNFYEMGGNSLNSIYTVTQLRERGYFISITEFIAAKNFGEILHQISKTEITLQEDSHDKYLKMQATPLTIDDQQATIDIITSSFYGKADLEHWLIDEIHPEDYANILKEIWEVLVEKDLSFMIRDENGRPIGVALNFDARDEPEVNIESKLQVIFEFLEYLEGPIRDNQLPPGANQILHSFMMGTVEDLNAQENVAVINFMEDQVLSLAKRKNFAGIFTTNTNPLTQQLGTNVYNYEILLDYQVNQYVYSDNYKPFGAAPDSQRAIVHWKDIRDK</sequence>
<keyword evidence="5" id="KW-1185">Reference proteome</keyword>
<gene>
    <name evidence="4" type="ORF">HERILL_LOCUS7970</name>
</gene>
<organism evidence="4 5">
    <name type="scientific">Hermetia illucens</name>
    <name type="common">Black soldier fly</name>
    <dbReference type="NCBI Taxonomy" id="343691"/>
    <lineage>
        <taxon>Eukaryota</taxon>
        <taxon>Metazoa</taxon>
        <taxon>Ecdysozoa</taxon>
        <taxon>Arthropoda</taxon>
        <taxon>Hexapoda</taxon>
        <taxon>Insecta</taxon>
        <taxon>Pterygota</taxon>
        <taxon>Neoptera</taxon>
        <taxon>Endopterygota</taxon>
        <taxon>Diptera</taxon>
        <taxon>Brachycera</taxon>
        <taxon>Stratiomyomorpha</taxon>
        <taxon>Stratiomyidae</taxon>
        <taxon>Hermetiinae</taxon>
        <taxon>Hermetia</taxon>
    </lineage>
</organism>
<keyword evidence="2" id="KW-0597">Phosphoprotein</keyword>
<dbReference type="Gene3D" id="3.40.50.12780">
    <property type="entry name" value="N-terminal domain of ligase-like"/>
    <property type="match status" value="1"/>
</dbReference>